<gene>
    <name evidence="1" type="ORF">CH54_310</name>
</gene>
<dbReference type="Proteomes" id="UP000031883">
    <property type="component" value="Chromosome"/>
</dbReference>
<protein>
    <submittedName>
        <fullName evidence="1">Membrane protein</fullName>
    </submittedName>
</protein>
<evidence type="ECO:0000313" key="2">
    <source>
        <dbReference type="Proteomes" id="UP000031883"/>
    </source>
</evidence>
<proteinExistence type="predicted"/>
<sequence>MPAEEKLALSLAIYWGILPINLNSGISVVNPFQADIQ</sequence>
<organism evidence="1 2">
    <name type="scientific">Yersinia rochesterensis</name>
    <dbReference type="NCBI Taxonomy" id="1604335"/>
    <lineage>
        <taxon>Bacteria</taxon>
        <taxon>Pseudomonadati</taxon>
        <taxon>Pseudomonadota</taxon>
        <taxon>Gammaproteobacteria</taxon>
        <taxon>Enterobacterales</taxon>
        <taxon>Yersiniaceae</taxon>
        <taxon>Yersinia</taxon>
    </lineage>
</organism>
<reference evidence="1 2" key="1">
    <citation type="journal article" date="2015" name="Genome Announc.">
        <title>Thirty-Two Complete Genome Assemblies of Nine Yersinia Species, Including Y. pestis, Y. pseudotuberculosis, and Y. enterocolitica.</title>
        <authorList>
            <person name="Johnson S.L."/>
            <person name="Daligault H.E."/>
            <person name="Davenport K.W."/>
            <person name="Jaissle J."/>
            <person name="Frey K.G."/>
            <person name="Ladner J.T."/>
            <person name="Broomall S.M."/>
            <person name="Bishop-Lilly K.A."/>
            <person name="Bruce D.C."/>
            <person name="Coyne S.R."/>
            <person name="Gibbons H.S."/>
            <person name="Lo C.C."/>
            <person name="Munk A.C."/>
            <person name="Rosenzweig C.N."/>
            <person name="Koroleva G.I."/>
            <person name="Palacios G.F."/>
            <person name="Redden C.L."/>
            <person name="Xu Y."/>
            <person name="Minogue T.D."/>
            <person name="Chain P.S."/>
        </authorList>
    </citation>
    <scope>NUCLEOTIDE SEQUENCE [LARGE SCALE GENOMIC DNA]</scope>
    <source>
        <strain evidence="1 2">Y231</strain>
    </source>
</reference>
<name>A0ABM5SRP0_9GAMM</name>
<dbReference type="EMBL" id="CP009997">
    <property type="protein sequence ID" value="AJJ37235.1"/>
    <property type="molecule type" value="Genomic_DNA"/>
</dbReference>
<evidence type="ECO:0000313" key="1">
    <source>
        <dbReference type="EMBL" id="AJJ37235.1"/>
    </source>
</evidence>
<keyword evidence="2" id="KW-1185">Reference proteome</keyword>
<accession>A0ABM5SRP0</accession>